<organism evidence="1">
    <name type="scientific">Tolypothrix bouteillei VB521301</name>
    <dbReference type="NCBI Taxonomy" id="1479485"/>
    <lineage>
        <taxon>Bacteria</taxon>
        <taxon>Bacillati</taxon>
        <taxon>Cyanobacteriota</taxon>
        <taxon>Cyanophyceae</taxon>
        <taxon>Nostocales</taxon>
        <taxon>Tolypothrichaceae</taxon>
        <taxon>Tolypothrix</taxon>
    </lineage>
</organism>
<reference evidence="1" key="1">
    <citation type="journal article" date="2015" name="Genome Announc.">
        <title>Draft Genome Sequence of Tolypothrix boutellei Strain VB521301.</title>
        <authorList>
            <person name="Chandrababunaidu M.M."/>
            <person name="Singh D."/>
            <person name="Sen D."/>
            <person name="Bhan S."/>
            <person name="Das S."/>
            <person name="Gupta A."/>
            <person name="Adhikary S.P."/>
            <person name="Tripathy S."/>
        </authorList>
    </citation>
    <scope>NUCLEOTIDE SEQUENCE</scope>
    <source>
        <strain evidence="1">VB521301</strain>
    </source>
</reference>
<proteinExistence type="predicted"/>
<dbReference type="EMBL" id="JHEG02000009">
    <property type="protein sequence ID" value="KIE13765.1"/>
    <property type="molecule type" value="Genomic_DNA"/>
</dbReference>
<sequence length="82" mass="9543">MNQFYIESVKTTSLLNSYFTKGSRFSNSINWSQFRNLAIQQSSNPGNQKYAFSHIHIKTLVTIFAFKFFMVKVRLETEIGLP</sequence>
<protein>
    <submittedName>
        <fullName evidence="1">Uncharacterized protein</fullName>
    </submittedName>
</protein>
<dbReference type="AlphaFoldDB" id="A0A0C1RP08"/>
<name>A0A0C1RP08_9CYAN</name>
<accession>A0A0C1RP08</accession>
<evidence type="ECO:0000313" key="1">
    <source>
        <dbReference type="EMBL" id="KIE13765.1"/>
    </source>
</evidence>
<comment type="caution">
    <text evidence="1">The sequence shown here is derived from an EMBL/GenBank/DDBJ whole genome shotgun (WGS) entry which is preliminary data.</text>
</comment>
<gene>
    <name evidence="1" type="ORF">DA73_0202125</name>
</gene>